<dbReference type="GO" id="GO:0001732">
    <property type="term" value="P:formation of cytoplasmic translation initiation complex"/>
    <property type="evidence" value="ECO:0007669"/>
    <property type="project" value="UniProtKB-UniRule"/>
</dbReference>
<dbReference type="SMART" id="SM00537">
    <property type="entry name" value="DCX"/>
    <property type="match status" value="2"/>
</dbReference>
<dbReference type="PROSITE" id="PS00678">
    <property type="entry name" value="WD_REPEATS_1"/>
    <property type="match status" value="1"/>
</dbReference>
<evidence type="ECO:0000256" key="7">
    <source>
        <dbReference type="ARBA" id="ARBA00057041"/>
    </source>
</evidence>
<feature type="region of interest" description="Disordered" evidence="11">
    <location>
        <begin position="260"/>
        <end position="284"/>
    </location>
</feature>
<feature type="coiled-coil region" evidence="10">
    <location>
        <begin position="292"/>
        <end position="376"/>
    </location>
</feature>
<dbReference type="GO" id="GO:0019905">
    <property type="term" value="F:syntaxin binding"/>
    <property type="evidence" value="ECO:0007669"/>
    <property type="project" value="InterPro"/>
</dbReference>
<dbReference type="Pfam" id="PF13270">
    <property type="entry name" value="CCDC28"/>
    <property type="match status" value="1"/>
</dbReference>
<evidence type="ECO:0000256" key="6">
    <source>
        <dbReference type="ARBA" id="ARBA00022917"/>
    </source>
</evidence>
<dbReference type="CDD" id="cd17153">
    <property type="entry name" value="DCX2_DCDC2B"/>
    <property type="match status" value="1"/>
</dbReference>
<feature type="domain" description="Doublecortin" evidence="12">
    <location>
        <begin position="900"/>
        <end position="978"/>
    </location>
</feature>
<comment type="similarity">
    <text evidence="8">Belongs to the eIF-3 subunit I family.</text>
</comment>
<dbReference type="SMART" id="SM00320">
    <property type="entry name" value="WD40"/>
    <property type="match status" value="5"/>
</dbReference>
<dbReference type="Pfam" id="PF03607">
    <property type="entry name" value="DCX"/>
    <property type="match status" value="2"/>
</dbReference>
<feature type="repeat" description="WD" evidence="9">
    <location>
        <begin position="1131"/>
        <end position="1172"/>
    </location>
</feature>
<dbReference type="InterPro" id="IPR036572">
    <property type="entry name" value="Doublecortin_dom_sf"/>
</dbReference>
<evidence type="ECO:0000256" key="1">
    <source>
        <dbReference type="ARBA" id="ARBA00009550"/>
    </source>
</evidence>
<dbReference type="InterPro" id="IPR019775">
    <property type="entry name" value="WD40_repeat_CS"/>
</dbReference>
<evidence type="ECO:0000313" key="13">
    <source>
        <dbReference type="EMBL" id="EMP28420.1"/>
    </source>
</evidence>
<evidence type="ECO:0000313" key="14">
    <source>
        <dbReference type="Proteomes" id="UP000031443"/>
    </source>
</evidence>
<dbReference type="GO" id="GO:0005852">
    <property type="term" value="C:eukaryotic translation initiation factor 3 complex"/>
    <property type="evidence" value="ECO:0007669"/>
    <property type="project" value="UniProtKB-UniRule"/>
</dbReference>
<evidence type="ECO:0000256" key="3">
    <source>
        <dbReference type="ARBA" id="ARBA00022540"/>
    </source>
</evidence>
<name>M7AZ72_CHEMY</name>
<keyword evidence="6 8" id="KW-0648">Protein biosynthesis</keyword>
<comment type="subunit">
    <text evidence="8">Component of the eukaryotic translation initiation factor 3 (eIF-3) complex, which is composed of 13 subunits: EIF3A, EIF3B, EIF3C, EIF3D, EIF3E, EIF3F, EIF3G, EIF3H, EIF3I, EIF3J, EIF3K, EIF3L and EIF3M.</text>
</comment>
<dbReference type="GO" id="GO:0035556">
    <property type="term" value="P:intracellular signal transduction"/>
    <property type="evidence" value="ECO:0007669"/>
    <property type="project" value="InterPro"/>
</dbReference>
<keyword evidence="5" id="KW-0677">Repeat</keyword>
<feature type="coiled-coil region" evidence="10">
    <location>
        <begin position="419"/>
        <end position="502"/>
    </location>
</feature>
<feature type="repeat" description="WD" evidence="9">
    <location>
        <begin position="1406"/>
        <end position="1436"/>
    </location>
</feature>
<dbReference type="InterPro" id="IPR001680">
    <property type="entry name" value="WD40_rpt"/>
</dbReference>
<dbReference type="PROSITE" id="PS50082">
    <property type="entry name" value="WD_REPEATS_2"/>
    <property type="match status" value="4"/>
</dbReference>
<dbReference type="eggNOG" id="KOG1850">
    <property type="taxonomic scope" value="Eukaryota"/>
</dbReference>
<evidence type="ECO:0000256" key="5">
    <source>
        <dbReference type="ARBA" id="ARBA00022737"/>
    </source>
</evidence>
<reference evidence="14" key="1">
    <citation type="journal article" date="2013" name="Nat. Genet.">
        <title>The draft genomes of soft-shell turtle and green sea turtle yield insights into the development and evolution of the turtle-specific body plan.</title>
        <authorList>
            <person name="Wang Z."/>
            <person name="Pascual-Anaya J."/>
            <person name="Zadissa A."/>
            <person name="Li W."/>
            <person name="Niimura Y."/>
            <person name="Huang Z."/>
            <person name="Li C."/>
            <person name="White S."/>
            <person name="Xiong Z."/>
            <person name="Fang D."/>
            <person name="Wang B."/>
            <person name="Ming Y."/>
            <person name="Chen Y."/>
            <person name="Zheng Y."/>
            <person name="Kuraku S."/>
            <person name="Pignatelli M."/>
            <person name="Herrero J."/>
            <person name="Beal K."/>
            <person name="Nozawa M."/>
            <person name="Li Q."/>
            <person name="Wang J."/>
            <person name="Zhang H."/>
            <person name="Yu L."/>
            <person name="Shigenobu S."/>
            <person name="Wang J."/>
            <person name="Liu J."/>
            <person name="Flicek P."/>
            <person name="Searle S."/>
            <person name="Wang J."/>
            <person name="Kuratani S."/>
            <person name="Yin Y."/>
            <person name="Aken B."/>
            <person name="Zhang G."/>
            <person name="Irie N."/>
        </authorList>
    </citation>
    <scope>NUCLEOTIDE SEQUENCE [LARGE SCALE GENOMIC DNA]</scope>
</reference>
<dbReference type="HAMAP" id="MF_03008">
    <property type="entry name" value="eIF3i"/>
    <property type="match status" value="1"/>
</dbReference>
<dbReference type="Pfam" id="PF24805">
    <property type="entry name" value="EIF3I"/>
    <property type="match status" value="1"/>
</dbReference>
<protein>
    <recommendedName>
        <fullName evidence="8">Eukaryotic translation initiation factor 3 subunit I</fullName>
        <shortName evidence="8">eIF3i</shortName>
    </recommendedName>
    <alternativeName>
        <fullName evidence="8">Eukaryotic translation initiation factor 3 subunit 2</fullName>
    </alternativeName>
    <alternativeName>
        <fullName evidence="8">eIF-3-beta</fullName>
    </alternativeName>
    <alternativeName>
        <fullName evidence="8">eIF3 p36</fullName>
    </alternativeName>
</protein>
<evidence type="ECO:0000256" key="8">
    <source>
        <dbReference type="HAMAP-Rule" id="MF_03008"/>
    </source>
</evidence>
<keyword evidence="3 8" id="KW-0396">Initiation factor</keyword>
<evidence type="ECO:0000256" key="10">
    <source>
        <dbReference type="SAM" id="Coils"/>
    </source>
</evidence>
<evidence type="ECO:0000256" key="11">
    <source>
        <dbReference type="SAM" id="MobiDB-lite"/>
    </source>
</evidence>
<dbReference type="Pfam" id="PF09728">
    <property type="entry name" value="Taxilin"/>
    <property type="match status" value="1"/>
</dbReference>
<feature type="domain" description="Doublecortin" evidence="12">
    <location>
        <begin position="832"/>
        <end position="897"/>
    </location>
</feature>
<dbReference type="GO" id="GO:0003743">
    <property type="term" value="F:translation initiation factor activity"/>
    <property type="evidence" value="ECO:0007669"/>
    <property type="project" value="UniProtKB-UniRule"/>
</dbReference>
<feature type="compositionally biased region" description="Basic and acidic residues" evidence="11">
    <location>
        <begin position="48"/>
        <end position="62"/>
    </location>
</feature>
<evidence type="ECO:0000259" key="12">
    <source>
        <dbReference type="PROSITE" id="PS50309"/>
    </source>
</evidence>
<dbReference type="GO" id="GO:0016282">
    <property type="term" value="C:eukaryotic 43S preinitiation complex"/>
    <property type="evidence" value="ECO:0007669"/>
    <property type="project" value="UniProtKB-UniRule"/>
</dbReference>
<dbReference type="PANTHER" id="PTHR16127">
    <property type="entry name" value="TAXILIN"/>
    <property type="match status" value="1"/>
</dbReference>
<feature type="compositionally biased region" description="Basic and acidic residues" evidence="11">
    <location>
        <begin position="270"/>
        <end position="284"/>
    </location>
</feature>
<gene>
    <name evidence="8" type="primary">EIF3I</name>
    <name evidence="8" type="synonym">EIF3S2</name>
    <name evidence="13" type="ORF">UY3_14451</name>
</gene>
<dbReference type="InterPro" id="IPR015943">
    <property type="entry name" value="WD40/YVTN_repeat-like_dom_sf"/>
</dbReference>
<organism evidence="13 14">
    <name type="scientific">Chelonia mydas</name>
    <name type="common">Green sea-turtle</name>
    <name type="synonym">Chelonia agassizi</name>
    <dbReference type="NCBI Taxonomy" id="8469"/>
    <lineage>
        <taxon>Eukaryota</taxon>
        <taxon>Metazoa</taxon>
        <taxon>Chordata</taxon>
        <taxon>Craniata</taxon>
        <taxon>Vertebrata</taxon>
        <taxon>Euteleostomi</taxon>
        <taxon>Archelosauria</taxon>
        <taxon>Testudinata</taxon>
        <taxon>Testudines</taxon>
        <taxon>Cryptodira</taxon>
        <taxon>Durocryptodira</taxon>
        <taxon>Americhelydia</taxon>
        <taxon>Chelonioidea</taxon>
        <taxon>Cheloniidae</taxon>
        <taxon>Chelonia</taxon>
    </lineage>
</organism>
<dbReference type="SUPFAM" id="SSF50978">
    <property type="entry name" value="WD40 repeat-like"/>
    <property type="match status" value="1"/>
</dbReference>
<dbReference type="Gene3D" id="2.130.10.10">
    <property type="entry name" value="YVTN repeat-like/Quinoprotein amine dehydrogenase"/>
    <property type="match status" value="1"/>
</dbReference>
<evidence type="ECO:0000256" key="4">
    <source>
        <dbReference type="ARBA" id="ARBA00022574"/>
    </source>
</evidence>
<dbReference type="EMBL" id="KB563787">
    <property type="protein sequence ID" value="EMP28420.1"/>
    <property type="molecule type" value="Genomic_DNA"/>
</dbReference>
<evidence type="ECO:0000256" key="2">
    <source>
        <dbReference type="ARBA" id="ARBA00022490"/>
    </source>
</evidence>
<feature type="compositionally biased region" description="Basic and acidic residues" evidence="11">
    <location>
        <begin position="110"/>
        <end position="122"/>
    </location>
</feature>
<dbReference type="InterPro" id="IPR036322">
    <property type="entry name" value="WD40_repeat_dom_sf"/>
</dbReference>
<comment type="function">
    <text evidence="8">Component of the eukaryotic translation initiation factor 3 (eIF-3) complex, which is involved in protein synthesis of a specialized repertoire of mRNAs and, together with other initiation factors, stimulates binding of mRNA and methionyl-tRNAi to the 40S ribosome. The eIF-3 complex specifically targets and initiates translation of a subset of mRNAs involved in cell proliferation.</text>
</comment>
<keyword evidence="2 8" id="KW-0963">Cytoplasm</keyword>
<keyword evidence="10" id="KW-0175">Coiled coil</keyword>
<dbReference type="InterPro" id="IPR003533">
    <property type="entry name" value="Doublecortin_dom"/>
</dbReference>
<evidence type="ECO:0000256" key="9">
    <source>
        <dbReference type="PROSITE-ProRule" id="PRU00221"/>
    </source>
</evidence>
<feature type="repeat" description="WD" evidence="9">
    <location>
        <begin position="1309"/>
        <end position="1350"/>
    </location>
</feature>
<dbReference type="PROSITE" id="PS50294">
    <property type="entry name" value="WD_REPEATS_REGION"/>
    <property type="match status" value="3"/>
</dbReference>
<feature type="coiled-coil region" evidence="10">
    <location>
        <begin position="187"/>
        <end position="256"/>
    </location>
</feature>
<dbReference type="InterPro" id="IPR027525">
    <property type="entry name" value="eIF3i"/>
</dbReference>
<comment type="subcellular location">
    <subcellularLocation>
        <location evidence="8">Cytoplasm</location>
    </subcellularLocation>
</comment>
<feature type="region of interest" description="Disordered" evidence="11">
    <location>
        <begin position="1"/>
        <end position="164"/>
    </location>
</feature>
<feature type="compositionally biased region" description="Low complexity" evidence="11">
    <location>
        <begin position="1"/>
        <end position="22"/>
    </location>
</feature>
<feature type="repeat" description="WD" evidence="9">
    <location>
        <begin position="1173"/>
        <end position="1214"/>
    </location>
</feature>
<dbReference type="Gene3D" id="3.10.20.230">
    <property type="entry name" value="Doublecortin domain"/>
    <property type="match status" value="2"/>
</dbReference>
<dbReference type="PANTHER" id="PTHR16127:SF12">
    <property type="entry name" value="ALPHA-TAXILIN"/>
    <property type="match status" value="1"/>
</dbReference>
<dbReference type="PROSITE" id="PS50309">
    <property type="entry name" value="DC"/>
    <property type="match status" value="2"/>
</dbReference>
<sequence length="1450" mass="164263">MNSNLVLEEGVLAEAAAPPEAGDSPSQSRTCNSEPSADGNAESLTSEEQDKNEASRVEEETKSSQPAMCDVSEELSRQLEDILNTYCVDASQEGPGDDGGQSEPVEPDEADKCRSESPRNGEQEPGCPEMNGEKEGSKGTEEFRANDECGERDQKRAQEKKKAKGLGKEITLLMQTLNTLSTPEEKLAALCKKYAELLEEHRNSQKQMKILQKKQTQLVQEKDHLRSEHSKAILARSKLESLCRELQRHNRTLKARASSLPTLGALNEEGVQRAREEEEKRKEVTSHFQVTLNDIQLQMEQHNERNSKLRQENMELAERLKKLIEQYELREEHIDKVFKHKDLQQQLVDAKLQQAQEMLKEAEERHQREKDFLLKEAVESQRMCELMKQQETHLKQQLALYTEKFEEFQNTLSKSSEVFTTFKQEMEKMTKKIKKLEKETTVYRSRWESSNKALLEMAEEKTLRDKELEGLQVKIQRLEKLCRALQTERNDLNKKVQDLCAHTPQAEADTLEPLKDPSQDSSGKECSFEQLEHVREMQEKLARLHFSLDVYVEELSEDQKKTVADRNLDQLLTNLEELSNSMYPSARAYGGCGILQGACFKQMKVKRLIDQESGSKDQNNTDKGQQKLCPLETLEPEKDCDCRSYLKPPAQLQGEEMVSRGESNRVKQNPECAADKSTGQDCSLSGENMEWKNYSNASSVWSSTVPETGSTAVSQELPSKSIKQELPQTLPDLQCYRNHLAMELLWLQQAIVSRKNATEQLSESDNFQTPPLWAVEVISPVCSPEPSDLLILELGWAVRELLVLFVCSRGEWGGRGSRGMSSSTIALAPVAKNVMVYRNGDSFFHGRKFVVNQRQFLTFEAFLNEVTSTIHASVAVRNIYTPRQGHRVTELEELQNGCPVFRNGDLLSPPFRLLLSKSTLQEWDAILGLLTERANLRSGAVRKLCRLDGVPVSSGKELVNGEYYVAIGVEKYKNLPYFELLVPENSKHRALRNHPNNRRRIHNHGFGKSYATSQDGASDSALIDPPQQPDYRRVQSTGNEEKDKTPVPSPAVRRQAGKYPCKEEESVFHAKPVHAGQNRKNSRNMQHWPDQEEGSVYKVKDPRKEMRGAQEVVEDEYTKMELPVDQKPILLQGNETSITNIKYNREGDLLFTVAKDPIVNVWYSINGERLGTYSGHTGAVWCVDADWDTRHVLTGSADNSCRLWDCETGKQLALVKTNSAVRTCGFDFGGNIIMFSTDKQMGYQCFVSFFDLRDPSQIESDEPYMKIPCNESKITSAVWGPLGEFIIAGHENGELNQFSAKSGEVLVNVKEHTKQINDIQTSRDMTMFITASKDNSAKLFDSTTLEHQKSFRTERPVNSAALSPIFDHVVLGGGQEAMDVTTTSTRIGKFEARFFHLGVEEEFGRIKGHFGPINSVAFHPDGKSYSSGGEDGYVRIHYFDPQYFEFEFEA</sequence>
<dbReference type="GO" id="GO:0033290">
    <property type="term" value="C:eukaryotic 48S preinitiation complex"/>
    <property type="evidence" value="ECO:0007669"/>
    <property type="project" value="UniProtKB-UniRule"/>
</dbReference>
<proteinExistence type="inferred from homology"/>
<accession>M7AZ72</accession>
<feature type="compositionally biased region" description="Basic and acidic residues" evidence="11">
    <location>
        <begin position="131"/>
        <end position="157"/>
    </location>
</feature>
<comment type="function">
    <text evidence="7">Component of the eukaryotic translation initiation factor 3 (eIF-3) complex, which is required for several steps in the initiation of protein synthesis. The eIF-3 complex associates with the 40S ribosome and facilitates the recruitment of eIF-1, eIF-1A, eIF-2:GTP:methionyl-tRNAi and eIF-5 to form the 43S pre-initiation complex (43S PIC). The eIF-3 complex stimulates mRNA recruitment to the 43S PIC and scanning of the mRNA for AUG recognition. The eIF-3 complex is also required for disassembly and recycling of post-termination ribosomal complexes and subsequently prevents premature joining of the 40S and 60S ribosomal subunits prior to initiation. The eIF-3 complex specifically targets and initiates translation of a subset of mRNAs involved in cell proliferation, including cell cycling, differentiation and apoptosis, and uses different modes of RNA stem-loop binding to exert either translational activation or repression.</text>
</comment>
<dbReference type="FunFam" id="3.10.20.230:FF:000004">
    <property type="entry name" value="Doublecortin domain containing 2"/>
    <property type="match status" value="1"/>
</dbReference>
<keyword evidence="14" id="KW-1185">Reference proteome</keyword>
<dbReference type="STRING" id="8469.M7AZ72"/>
<dbReference type="SUPFAM" id="SSF89837">
    <property type="entry name" value="Doublecortin (DC)"/>
    <property type="match status" value="2"/>
</dbReference>
<dbReference type="FunFam" id="2.130.10.10:FF:000127">
    <property type="entry name" value="Eukaryotic translation initiation factor 3 subunit I"/>
    <property type="match status" value="1"/>
</dbReference>
<comment type="similarity">
    <text evidence="1">Belongs to the taxilin family.</text>
</comment>
<feature type="region of interest" description="Disordered" evidence="11">
    <location>
        <begin position="989"/>
        <end position="1087"/>
    </location>
</feature>
<feature type="region of interest" description="Disordered" evidence="11">
    <location>
        <begin position="654"/>
        <end position="681"/>
    </location>
</feature>
<dbReference type="InterPro" id="IPR025271">
    <property type="entry name" value="CCDC28"/>
</dbReference>
<dbReference type="InterPro" id="IPR026183">
    <property type="entry name" value="Taxilin_fam"/>
</dbReference>
<dbReference type="Proteomes" id="UP000031443">
    <property type="component" value="Unassembled WGS sequence"/>
</dbReference>
<keyword evidence="4 9" id="KW-0853">WD repeat</keyword>
<feature type="compositionally biased region" description="Polar residues" evidence="11">
    <location>
        <begin position="24"/>
        <end position="35"/>
    </location>
</feature>
<feature type="compositionally biased region" description="Basic residues" evidence="11">
    <location>
        <begin position="989"/>
        <end position="1005"/>
    </location>
</feature>